<comment type="caution">
    <text evidence="4">The sequence shown here is derived from an EMBL/GenBank/DDBJ whole genome shotgun (WGS) entry which is preliminary data.</text>
</comment>
<keyword evidence="1" id="KW-0732">Signal</keyword>
<evidence type="ECO:0000313" key="5">
    <source>
        <dbReference type="Proteomes" id="UP000297890"/>
    </source>
</evidence>
<dbReference type="OrthoDB" id="5857410at2"/>
<keyword evidence="3" id="KW-0812">Transmembrane</keyword>
<feature type="transmembrane region" description="Helical" evidence="3">
    <location>
        <begin position="12"/>
        <end position="34"/>
    </location>
</feature>
<name>A0A4Z0FCK8_9GAMM</name>
<dbReference type="AlphaFoldDB" id="A0A4Z0FCK8"/>
<dbReference type="EMBL" id="SRIO01000001">
    <property type="protein sequence ID" value="TFZ84024.1"/>
    <property type="molecule type" value="Genomic_DNA"/>
</dbReference>
<dbReference type="GO" id="GO:0016787">
    <property type="term" value="F:hydrolase activity"/>
    <property type="evidence" value="ECO:0007669"/>
    <property type="project" value="UniProtKB-KW"/>
</dbReference>
<evidence type="ECO:0000256" key="3">
    <source>
        <dbReference type="SAM" id="Phobius"/>
    </source>
</evidence>
<dbReference type="Gene3D" id="3.40.50.1820">
    <property type="entry name" value="alpha/beta hydrolase"/>
    <property type="match status" value="1"/>
</dbReference>
<accession>A0A4Z0FCK8</accession>
<gene>
    <name evidence="4" type="ORF">E4680_00295</name>
</gene>
<proteinExistence type="predicted"/>
<dbReference type="SUPFAM" id="SSF53474">
    <property type="entry name" value="alpha/beta-Hydrolases"/>
    <property type="match status" value="1"/>
</dbReference>
<dbReference type="InterPro" id="IPR029058">
    <property type="entry name" value="AB_hydrolase_fold"/>
</dbReference>
<dbReference type="PANTHER" id="PTHR43037">
    <property type="entry name" value="UNNAMED PRODUCT-RELATED"/>
    <property type="match status" value="1"/>
</dbReference>
<dbReference type="Proteomes" id="UP000297890">
    <property type="component" value="Unassembled WGS sequence"/>
</dbReference>
<evidence type="ECO:0000313" key="4">
    <source>
        <dbReference type="EMBL" id="TFZ84024.1"/>
    </source>
</evidence>
<dbReference type="PANTHER" id="PTHR43037:SF5">
    <property type="entry name" value="FERULOYL ESTERASE"/>
    <property type="match status" value="1"/>
</dbReference>
<dbReference type="RefSeq" id="WP_135280383.1">
    <property type="nucleotide sequence ID" value="NZ_SRIO01000001.1"/>
</dbReference>
<keyword evidence="2" id="KW-0378">Hydrolase</keyword>
<organism evidence="4 5">
    <name type="scientific">Candidatus Macondimonas diazotrophica</name>
    <dbReference type="NCBI Taxonomy" id="2305248"/>
    <lineage>
        <taxon>Bacteria</taxon>
        <taxon>Pseudomonadati</taxon>
        <taxon>Pseudomonadota</taxon>
        <taxon>Gammaproteobacteria</taxon>
        <taxon>Chromatiales</taxon>
        <taxon>Ectothiorhodospiraceae</taxon>
        <taxon>Candidatus Macondimonas</taxon>
    </lineage>
</organism>
<evidence type="ECO:0000256" key="2">
    <source>
        <dbReference type="ARBA" id="ARBA00022801"/>
    </source>
</evidence>
<protein>
    <submittedName>
        <fullName evidence="4">Poly(3-hydroxybutyrate) depolymerase</fullName>
    </submittedName>
</protein>
<keyword evidence="3" id="KW-0472">Membrane</keyword>
<evidence type="ECO:0000256" key="1">
    <source>
        <dbReference type="ARBA" id="ARBA00022729"/>
    </source>
</evidence>
<keyword evidence="5" id="KW-1185">Reference proteome</keyword>
<dbReference type="InterPro" id="IPR050955">
    <property type="entry name" value="Plant_Biomass_Hydrol_Est"/>
</dbReference>
<keyword evidence="3" id="KW-1133">Transmembrane helix</keyword>
<sequence>MAFGTLPLRFYLPLAVLIITIGGVFVGLPIWLAASHLYWGGALAQAPYDYTGTSPSTCPAGVRPTNPDAQDLRTPGGIPIRVRTPENYDAAQSHPLLVVFAPAGLGPALNERYTGLTHAATASGFIVAYAGSRGLTERTIRDLGRVPGRVASRYCVDLERLIYTGHSDGGTVSSALAFLPDLPHRPAAIIPSAAGIRGEDLARENCPAPLSVLVLHGDRDRLFPGYGREAADWWAQCNHALGQPEGASNGCLRWPPGDGGKETQYCAHSGRHLDWPDRVDYMMAFARKAISPPPGASASTAP</sequence>
<reference evidence="4 5" key="1">
    <citation type="journal article" date="2019" name="ISME J.">
        <title>Candidatus Macondimonas diazotrophica, a novel gammaproteobacterial genus dominating crude-oil-contaminated coastal sediments.</title>
        <authorList>
            <person name="Karthikeyan S."/>
            <person name="Konstantinidis K."/>
        </authorList>
    </citation>
    <scope>NUCLEOTIDE SEQUENCE [LARGE SCALE GENOMIC DNA]</scope>
    <source>
        <strain evidence="4 5">KTK01</strain>
    </source>
</reference>